<accession>A0A7W6H7D8</accession>
<dbReference type="InterPro" id="IPR050769">
    <property type="entry name" value="NAT_camello-type"/>
</dbReference>
<keyword evidence="4" id="KW-1185">Reference proteome</keyword>
<dbReference type="AlphaFoldDB" id="A0A7W6H7D8"/>
<gene>
    <name evidence="3" type="ORF">GGR04_003753</name>
</gene>
<evidence type="ECO:0000259" key="2">
    <source>
        <dbReference type="PROSITE" id="PS51186"/>
    </source>
</evidence>
<dbReference type="EMBL" id="JACIEK010000013">
    <property type="protein sequence ID" value="MBB3999881.1"/>
    <property type="molecule type" value="Genomic_DNA"/>
</dbReference>
<protein>
    <submittedName>
        <fullName evidence="3">Ribosomal protein S18 acetylase RimI-like enzyme</fullName>
    </submittedName>
</protein>
<evidence type="ECO:0000256" key="1">
    <source>
        <dbReference type="ARBA" id="ARBA00022679"/>
    </source>
</evidence>
<keyword evidence="3" id="KW-0687">Ribonucleoprotein</keyword>
<dbReference type="PROSITE" id="PS51186">
    <property type="entry name" value="GNAT"/>
    <property type="match status" value="1"/>
</dbReference>
<dbReference type="PANTHER" id="PTHR13947">
    <property type="entry name" value="GNAT FAMILY N-ACETYLTRANSFERASE"/>
    <property type="match status" value="1"/>
</dbReference>
<name>A0A7W6H7D8_9HYPH</name>
<evidence type="ECO:0000313" key="4">
    <source>
        <dbReference type="Proteomes" id="UP000542776"/>
    </source>
</evidence>
<comment type="caution">
    <text evidence="3">The sequence shown here is derived from an EMBL/GenBank/DDBJ whole genome shotgun (WGS) entry which is preliminary data.</text>
</comment>
<keyword evidence="3" id="KW-0689">Ribosomal protein</keyword>
<dbReference type="InterPro" id="IPR016181">
    <property type="entry name" value="Acyl_CoA_acyltransferase"/>
</dbReference>
<reference evidence="3 4" key="1">
    <citation type="submission" date="2020-08" db="EMBL/GenBank/DDBJ databases">
        <title>Genomic Encyclopedia of Type Strains, Phase IV (KMG-IV): sequencing the most valuable type-strain genomes for metagenomic binning, comparative biology and taxonomic classification.</title>
        <authorList>
            <person name="Goeker M."/>
        </authorList>
    </citation>
    <scope>NUCLEOTIDE SEQUENCE [LARGE SCALE GENOMIC DNA]</scope>
    <source>
        <strain evidence="3 4">DSM 102238</strain>
    </source>
</reference>
<dbReference type="Pfam" id="PF00583">
    <property type="entry name" value="Acetyltransf_1"/>
    <property type="match status" value="1"/>
</dbReference>
<proteinExistence type="predicted"/>
<dbReference type="Proteomes" id="UP000542776">
    <property type="component" value="Unassembled WGS sequence"/>
</dbReference>
<evidence type="ECO:0000313" key="3">
    <source>
        <dbReference type="EMBL" id="MBB3999881.1"/>
    </source>
</evidence>
<organism evidence="3 4">
    <name type="scientific">Aureimonas pseudogalii</name>
    <dbReference type="NCBI Taxonomy" id="1744844"/>
    <lineage>
        <taxon>Bacteria</taxon>
        <taxon>Pseudomonadati</taxon>
        <taxon>Pseudomonadota</taxon>
        <taxon>Alphaproteobacteria</taxon>
        <taxon>Hyphomicrobiales</taxon>
        <taxon>Aurantimonadaceae</taxon>
        <taxon>Aureimonas</taxon>
    </lineage>
</organism>
<dbReference type="GO" id="GO:0005840">
    <property type="term" value="C:ribosome"/>
    <property type="evidence" value="ECO:0007669"/>
    <property type="project" value="UniProtKB-KW"/>
</dbReference>
<dbReference type="SUPFAM" id="SSF55729">
    <property type="entry name" value="Acyl-CoA N-acyltransferases (Nat)"/>
    <property type="match status" value="1"/>
</dbReference>
<sequence length="108" mass="11640">MSQNVVGIDGMIELVVEASAPVAGCSNVEISTLYVQPRHQGSGKGVALLQAGLVHARSSGHAGVWLAVNAENHGAVAFYERQAFQKAGETNYEIEDQRYLNSVMRRNL</sequence>
<feature type="domain" description="N-acetyltransferase" evidence="2">
    <location>
        <begin position="1"/>
        <end position="108"/>
    </location>
</feature>
<dbReference type="CDD" id="cd04301">
    <property type="entry name" value="NAT_SF"/>
    <property type="match status" value="1"/>
</dbReference>
<dbReference type="InterPro" id="IPR000182">
    <property type="entry name" value="GNAT_dom"/>
</dbReference>
<keyword evidence="1" id="KW-0808">Transferase</keyword>
<dbReference type="Gene3D" id="3.40.630.30">
    <property type="match status" value="1"/>
</dbReference>
<dbReference type="PANTHER" id="PTHR13947:SF37">
    <property type="entry name" value="LD18367P"/>
    <property type="match status" value="1"/>
</dbReference>
<dbReference type="GO" id="GO:0008080">
    <property type="term" value="F:N-acetyltransferase activity"/>
    <property type="evidence" value="ECO:0007669"/>
    <property type="project" value="InterPro"/>
</dbReference>